<organism evidence="2 3">
    <name type="scientific">Apatococcus fuscideae</name>
    <dbReference type="NCBI Taxonomy" id="2026836"/>
    <lineage>
        <taxon>Eukaryota</taxon>
        <taxon>Viridiplantae</taxon>
        <taxon>Chlorophyta</taxon>
        <taxon>core chlorophytes</taxon>
        <taxon>Trebouxiophyceae</taxon>
        <taxon>Chlorellales</taxon>
        <taxon>Chlorellaceae</taxon>
        <taxon>Apatococcus</taxon>
    </lineage>
</organism>
<evidence type="ECO:0000256" key="1">
    <source>
        <dbReference type="SAM" id="MobiDB-lite"/>
    </source>
</evidence>
<evidence type="ECO:0000313" key="3">
    <source>
        <dbReference type="Proteomes" id="UP001485043"/>
    </source>
</evidence>
<sequence length="229" mass="25103">MLCTALPRPCLNNVIDCKRQRVSRANLTVTASARLEDSCQSAEPATQAALLEDQAARASPLRHLAVAFTTAAVSSPTLPCHAIVEEKLTGSPAYKPSQTELGWEVIVGAVVATVPLIVASYEFGKRILIQRRCPVCKGSGLIARGRFLRKCSQCGGFLPWQGWKTFFLSTAAPGNGGPLRQPRGQTGVFYKVPPRQLEEEKEQRQEQRQQQRQRFFKQDNSSSSSDTSG</sequence>
<feature type="region of interest" description="Disordered" evidence="1">
    <location>
        <begin position="176"/>
        <end position="229"/>
    </location>
</feature>
<dbReference type="EMBL" id="JALJOV010002141">
    <property type="protein sequence ID" value="KAK9834082.1"/>
    <property type="molecule type" value="Genomic_DNA"/>
</dbReference>
<proteinExistence type="predicted"/>
<dbReference type="AlphaFoldDB" id="A0AAW1RJY9"/>
<dbReference type="PANTHER" id="PTHR36809:SF1">
    <property type="entry name" value="TRANSMEMBRANE PROTEIN"/>
    <property type="match status" value="1"/>
</dbReference>
<keyword evidence="3" id="KW-1185">Reference proteome</keyword>
<reference evidence="2 3" key="1">
    <citation type="journal article" date="2024" name="Nat. Commun.">
        <title>Phylogenomics reveals the evolutionary origins of lichenization in chlorophyte algae.</title>
        <authorList>
            <person name="Puginier C."/>
            <person name="Libourel C."/>
            <person name="Otte J."/>
            <person name="Skaloud P."/>
            <person name="Haon M."/>
            <person name="Grisel S."/>
            <person name="Petersen M."/>
            <person name="Berrin J.G."/>
            <person name="Delaux P.M."/>
            <person name="Dal Grande F."/>
            <person name="Keller J."/>
        </authorList>
    </citation>
    <scope>NUCLEOTIDE SEQUENCE [LARGE SCALE GENOMIC DNA]</scope>
    <source>
        <strain evidence="2 3">SAG 2523</strain>
    </source>
</reference>
<dbReference type="Proteomes" id="UP001485043">
    <property type="component" value="Unassembled WGS sequence"/>
</dbReference>
<evidence type="ECO:0000313" key="2">
    <source>
        <dbReference type="EMBL" id="KAK9834082.1"/>
    </source>
</evidence>
<name>A0AAW1RJY9_9CHLO</name>
<dbReference type="PANTHER" id="PTHR36809">
    <property type="entry name" value="TRANSMEMBRANE PROTEIN"/>
    <property type="match status" value="1"/>
</dbReference>
<protein>
    <submittedName>
        <fullName evidence="2">Uncharacterized protein</fullName>
    </submittedName>
</protein>
<gene>
    <name evidence="2" type="ORF">WJX84_009245</name>
</gene>
<accession>A0AAW1RJY9</accession>
<comment type="caution">
    <text evidence="2">The sequence shown here is derived from an EMBL/GenBank/DDBJ whole genome shotgun (WGS) entry which is preliminary data.</text>
</comment>
<feature type="compositionally biased region" description="Basic and acidic residues" evidence="1">
    <location>
        <begin position="196"/>
        <end position="209"/>
    </location>
</feature>